<comment type="caution">
    <text evidence="2">The sequence shown here is derived from an EMBL/GenBank/DDBJ whole genome shotgun (WGS) entry which is preliminary data.</text>
</comment>
<dbReference type="OrthoDB" id="6400915at2"/>
<sequence length="121" mass="13751">MAKRYYRRKSNTSIISDTVFIGARLPWWGALVLGAVLFVIFYFAIPAWIESKILVHGDSPLLFAVSEVMSRRMHWSQYIGIACGLVGVYFAIRNFLVAKSAFYPERGIIGFVARMLGREIN</sequence>
<feature type="transmembrane region" description="Helical" evidence="1">
    <location>
        <begin position="25"/>
        <end position="49"/>
    </location>
</feature>
<keyword evidence="1" id="KW-0472">Membrane</keyword>
<accession>A0A5C8LTW7</accession>
<dbReference type="AlphaFoldDB" id="A0A5C8LTW7"/>
<proteinExistence type="predicted"/>
<keyword evidence="3" id="KW-1185">Reference proteome</keyword>
<dbReference type="Proteomes" id="UP000321814">
    <property type="component" value="Unassembled WGS sequence"/>
</dbReference>
<gene>
    <name evidence="2" type="ORF">FU839_14005</name>
</gene>
<evidence type="ECO:0000313" key="2">
    <source>
        <dbReference type="EMBL" id="TXK79463.1"/>
    </source>
</evidence>
<protein>
    <submittedName>
        <fullName evidence="2">Uncharacterized protein</fullName>
    </submittedName>
</protein>
<reference evidence="2 3" key="1">
    <citation type="submission" date="2019-08" db="EMBL/GenBank/DDBJ databases">
        <title>Draft genome analysis of Rheinheimera tangshanensis isolated from the roots of fresh rice plants (Oryza sativa).</title>
        <authorList>
            <person name="Yu Q."/>
            <person name="Qi Y."/>
            <person name="Zhang H."/>
            <person name="Pu J."/>
        </authorList>
    </citation>
    <scope>NUCLEOTIDE SEQUENCE [LARGE SCALE GENOMIC DNA]</scope>
    <source>
        <strain evidence="2 3">JA3-B52</strain>
    </source>
</reference>
<dbReference type="EMBL" id="VRLR01000010">
    <property type="protein sequence ID" value="TXK79463.1"/>
    <property type="molecule type" value="Genomic_DNA"/>
</dbReference>
<keyword evidence="1" id="KW-1133">Transmembrane helix</keyword>
<organism evidence="2 3">
    <name type="scientific">Rheinheimera tangshanensis</name>
    <dbReference type="NCBI Taxonomy" id="400153"/>
    <lineage>
        <taxon>Bacteria</taxon>
        <taxon>Pseudomonadati</taxon>
        <taxon>Pseudomonadota</taxon>
        <taxon>Gammaproteobacteria</taxon>
        <taxon>Chromatiales</taxon>
        <taxon>Chromatiaceae</taxon>
        <taxon>Rheinheimera</taxon>
    </lineage>
</organism>
<feature type="transmembrane region" description="Helical" evidence="1">
    <location>
        <begin position="75"/>
        <end position="96"/>
    </location>
</feature>
<dbReference type="RefSeq" id="WP_147904878.1">
    <property type="nucleotide sequence ID" value="NZ_BAAAGC010000002.1"/>
</dbReference>
<evidence type="ECO:0000313" key="3">
    <source>
        <dbReference type="Proteomes" id="UP000321814"/>
    </source>
</evidence>
<keyword evidence="1" id="KW-0812">Transmembrane</keyword>
<evidence type="ECO:0000256" key="1">
    <source>
        <dbReference type="SAM" id="Phobius"/>
    </source>
</evidence>
<name>A0A5C8LTW7_9GAMM</name>